<dbReference type="InterPro" id="IPR029039">
    <property type="entry name" value="Flavoprotein-like_sf"/>
</dbReference>
<evidence type="ECO:0000313" key="2">
    <source>
        <dbReference type="EMBL" id="MFC5502561.1"/>
    </source>
</evidence>
<dbReference type="InterPro" id="IPR050712">
    <property type="entry name" value="NAD(P)H-dep_reductase"/>
</dbReference>
<accession>A0ABW0NPT5</accession>
<name>A0ABW0NPT5_9MICO</name>
<evidence type="ECO:0000259" key="1">
    <source>
        <dbReference type="Pfam" id="PF03358"/>
    </source>
</evidence>
<dbReference type="PANTHER" id="PTHR30543:SF21">
    <property type="entry name" value="NAD(P)H-DEPENDENT FMN REDUCTASE LOT6"/>
    <property type="match status" value="1"/>
</dbReference>
<dbReference type="SUPFAM" id="SSF52218">
    <property type="entry name" value="Flavoproteins"/>
    <property type="match status" value="1"/>
</dbReference>
<dbReference type="EMBL" id="JBHSMG010000002">
    <property type="protein sequence ID" value="MFC5502561.1"/>
    <property type="molecule type" value="Genomic_DNA"/>
</dbReference>
<comment type="caution">
    <text evidence="2">The sequence shown here is derived from an EMBL/GenBank/DDBJ whole genome shotgun (WGS) entry which is preliminary data.</text>
</comment>
<keyword evidence="2" id="KW-0560">Oxidoreductase</keyword>
<evidence type="ECO:0000313" key="3">
    <source>
        <dbReference type="Proteomes" id="UP001596039"/>
    </source>
</evidence>
<dbReference type="Pfam" id="PF03358">
    <property type="entry name" value="FMN_red"/>
    <property type="match status" value="1"/>
</dbReference>
<sequence>MERTPVLAICGSLRERSLHRALLTAVERRSPELLFVGAELIRDLPLLDPDLDTPDRLPSVVREFRLLAESARGGIIASPEYVHGPSGVTKNALDWLAGSTGLHGKPVLLMSASPGQTGGIRGLAALVPTLLALDSVLVDPITVSRAAARILPDGEVVEAGLELRLDIALEEFSHAMAVAGQVVRP</sequence>
<reference evidence="3" key="1">
    <citation type="journal article" date="2019" name="Int. J. Syst. Evol. Microbiol.">
        <title>The Global Catalogue of Microorganisms (GCM) 10K type strain sequencing project: providing services to taxonomists for standard genome sequencing and annotation.</title>
        <authorList>
            <consortium name="The Broad Institute Genomics Platform"/>
            <consortium name="The Broad Institute Genome Sequencing Center for Infectious Disease"/>
            <person name="Wu L."/>
            <person name="Ma J."/>
        </authorList>
    </citation>
    <scope>NUCLEOTIDE SEQUENCE [LARGE SCALE GENOMIC DNA]</scope>
    <source>
        <strain evidence="3">CGMCC 4.6997</strain>
    </source>
</reference>
<dbReference type="RefSeq" id="WP_386740252.1">
    <property type="nucleotide sequence ID" value="NZ_JBHSMG010000002.1"/>
</dbReference>
<dbReference type="PANTHER" id="PTHR30543">
    <property type="entry name" value="CHROMATE REDUCTASE"/>
    <property type="match status" value="1"/>
</dbReference>
<dbReference type="Proteomes" id="UP001596039">
    <property type="component" value="Unassembled WGS sequence"/>
</dbReference>
<feature type="domain" description="NADPH-dependent FMN reductase-like" evidence="1">
    <location>
        <begin position="6"/>
        <end position="144"/>
    </location>
</feature>
<dbReference type="EC" id="1.-.-.-" evidence="2"/>
<keyword evidence="3" id="KW-1185">Reference proteome</keyword>
<proteinExistence type="predicted"/>
<organism evidence="2 3">
    <name type="scientific">Lysinimonas soli</name>
    <dbReference type="NCBI Taxonomy" id="1074233"/>
    <lineage>
        <taxon>Bacteria</taxon>
        <taxon>Bacillati</taxon>
        <taxon>Actinomycetota</taxon>
        <taxon>Actinomycetes</taxon>
        <taxon>Micrococcales</taxon>
        <taxon>Microbacteriaceae</taxon>
        <taxon>Lysinimonas</taxon>
    </lineage>
</organism>
<protein>
    <submittedName>
        <fullName evidence="2">NADPH-dependent FMN reductase</fullName>
        <ecNumber evidence="2">1.-.-.-</ecNumber>
    </submittedName>
</protein>
<dbReference type="Gene3D" id="3.40.50.360">
    <property type="match status" value="1"/>
</dbReference>
<gene>
    <name evidence="2" type="ORF">ACFPJ4_09950</name>
</gene>
<dbReference type="InterPro" id="IPR005025">
    <property type="entry name" value="FMN_Rdtase-like_dom"/>
</dbReference>
<dbReference type="GO" id="GO:0016491">
    <property type="term" value="F:oxidoreductase activity"/>
    <property type="evidence" value="ECO:0007669"/>
    <property type="project" value="UniProtKB-KW"/>
</dbReference>